<evidence type="ECO:0000313" key="1">
    <source>
        <dbReference type="EMBL" id="AGP35894.1"/>
    </source>
</evidence>
<reference evidence="1 2" key="1">
    <citation type="journal article" date="2013" name="Sci. Rep.">
        <title>Extraordinary expansion of a Sorangium cellulosum genome from an alkaline milieu.</title>
        <authorList>
            <person name="Han K."/>
            <person name="Li Z.F."/>
            <person name="Peng R."/>
            <person name="Zhu L.P."/>
            <person name="Zhou T."/>
            <person name="Wang L.G."/>
            <person name="Li S.G."/>
            <person name="Zhang X.B."/>
            <person name="Hu W."/>
            <person name="Wu Z.H."/>
            <person name="Qin N."/>
            <person name="Li Y.Z."/>
        </authorList>
    </citation>
    <scope>NUCLEOTIDE SEQUENCE [LARGE SCALE GENOMIC DNA]</scope>
    <source>
        <strain evidence="1 2">So0157-2</strain>
    </source>
</reference>
<accession>S4XTN8</accession>
<organism evidence="1 2">
    <name type="scientific">Sorangium cellulosum So0157-2</name>
    <dbReference type="NCBI Taxonomy" id="1254432"/>
    <lineage>
        <taxon>Bacteria</taxon>
        <taxon>Pseudomonadati</taxon>
        <taxon>Myxococcota</taxon>
        <taxon>Polyangia</taxon>
        <taxon>Polyangiales</taxon>
        <taxon>Polyangiaceae</taxon>
        <taxon>Sorangium</taxon>
    </lineage>
</organism>
<gene>
    <name evidence="1" type="ORF">SCE1572_16125</name>
</gene>
<evidence type="ECO:0000313" key="2">
    <source>
        <dbReference type="Proteomes" id="UP000014803"/>
    </source>
</evidence>
<dbReference type="AlphaFoldDB" id="S4XTN8"/>
<dbReference type="Proteomes" id="UP000014803">
    <property type="component" value="Chromosome"/>
</dbReference>
<protein>
    <submittedName>
        <fullName evidence="1">Uncharacterized protein</fullName>
    </submittedName>
</protein>
<proteinExistence type="predicted"/>
<dbReference type="EMBL" id="CP003969">
    <property type="protein sequence ID" value="AGP35894.1"/>
    <property type="molecule type" value="Genomic_DNA"/>
</dbReference>
<sequence>MAASGAVIAATPGIVQNALHVRSERHENISMTRM</sequence>
<dbReference type="STRING" id="1254432.SCE1572_16125"/>
<name>S4XTN8_SORCE</name>
<dbReference type="KEGG" id="scu:SCE1572_16125"/>
<dbReference type="HOGENOM" id="CLU_3376072_0_0_7"/>